<dbReference type="RefSeq" id="WP_245349926.1">
    <property type="nucleotide sequence ID" value="NZ_JAGIKZ010000001.1"/>
</dbReference>
<comment type="caution">
    <text evidence="1">The sequence shown here is derived from an EMBL/GenBank/DDBJ whole genome shotgun (WGS) entry which is preliminary data.</text>
</comment>
<dbReference type="Proteomes" id="UP001519293">
    <property type="component" value="Unassembled WGS sequence"/>
</dbReference>
<proteinExistence type="predicted"/>
<dbReference type="EMBL" id="JAGIKZ010000001">
    <property type="protein sequence ID" value="MBP2239621.1"/>
    <property type="molecule type" value="Genomic_DNA"/>
</dbReference>
<sequence length="71" mass="8050">MIKITNNAEYEMNNSFIPNISQSQSLKIIEVTASSVIIQMNNPDCRGVFPLESFQYWLKKGALTPIEENIS</sequence>
<protein>
    <submittedName>
        <fullName evidence="1">Uncharacterized protein</fullName>
    </submittedName>
</protein>
<name>A0ABS4RB60_9BACI</name>
<organism evidence="1 2">
    <name type="scientific">Cytobacillus eiseniae</name>
    <dbReference type="NCBI Taxonomy" id="762947"/>
    <lineage>
        <taxon>Bacteria</taxon>
        <taxon>Bacillati</taxon>
        <taxon>Bacillota</taxon>
        <taxon>Bacilli</taxon>
        <taxon>Bacillales</taxon>
        <taxon>Bacillaceae</taxon>
        <taxon>Cytobacillus</taxon>
    </lineage>
</organism>
<evidence type="ECO:0000313" key="1">
    <source>
        <dbReference type="EMBL" id="MBP2239621.1"/>
    </source>
</evidence>
<reference evidence="1 2" key="1">
    <citation type="submission" date="2021-03" db="EMBL/GenBank/DDBJ databases">
        <title>Genomic Encyclopedia of Type Strains, Phase IV (KMG-IV): sequencing the most valuable type-strain genomes for metagenomic binning, comparative biology and taxonomic classification.</title>
        <authorList>
            <person name="Goeker M."/>
        </authorList>
    </citation>
    <scope>NUCLEOTIDE SEQUENCE [LARGE SCALE GENOMIC DNA]</scope>
    <source>
        <strain evidence="1 2">DSM 26675</strain>
    </source>
</reference>
<gene>
    <name evidence="1" type="ORF">J2Z40_000174</name>
</gene>
<keyword evidence="2" id="KW-1185">Reference proteome</keyword>
<evidence type="ECO:0000313" key="2">
    <source>
        <dbReference type="Proteomes" id="UP001519293"/>
    </source>
</evidence>
<accession>A0ABS4RB60</accession>